<dbReference type="InterPro" id="IPR036465">
    <property type="entry name" value="vWFA_dom_sf"/>
</dbReference>
<name>A0A9D1FZL7_9FIRM</name>
<feature type="domain" description="VWFA" evidence="3">
    <location>
        <begin position="405"/>
        <end position="574"/>
    </location>
</feature>
<dbReference type="Gene3D" id="3.40.50.880">
    <property type="match status" value="1"/>
</dbReference>
<dbReference type="InterPro" id="IPR002035">
    <property type="entry name" value="VWF_A"/>
</dbReference>
<dbReference type="Gene3D" id="3.40.50.410">
    <property type="entry name" value="von Willebrand factor, type A domain"/>
    <property type="match status" value="2"/>
</dbReference>
<dbReference type="InterPro" id="IPR029062">
    <property type="entry name" value="Class_I_gatase-like"/>
</dbReference>
<keyword evidence="2" id="KW-0812">Transmembrane</keyword>
<organism evidence="4 5">
    <name type="scientific">Candidatus Alectryocaccomicrobium excrementavium</name>
    <dbReference type="NCBI Taxonomy" id="2840668"/>
    <lineage>
        <taxon>Bacteria</taxon>
        <taxon>Bacillati</taxon>
        <taxon>Bacillota</taxon>
        <taxon>Clostridia</taxon>
        <taxon>Candidatus Alectryocaccomicrobium</taxon>
    </lineage>
</organism>
<dbReference type="PROSITE" id="PS50234">
    <property type="entry name" value="VWFA"/>
    <property type="match status" value="1"/>
</dbReference>
<dbReference type="SUPFAM" id="SSF53300">
    <property type="entry name" value="vWA-like"/>
    <property type="match status" value="2"/>
</dbReference>
<dbReference type="PANTHER" id="PTHR37947">
    <property type="entry name" value="BLL2462 PROTEIN"/>
    <property type="match status" value="1"/>
</dbReference>
<reference evidence="4" key="2">
    <citation type="journal article" date="2021" name="PeerJ">
        <title>Extensive microbial diversity within the chicken gut microbiome revealed by metagenomics and culture.</title>
        <authorList>
            <person name="Gilroy R."/>
            <person name="Ravi A."/>
            <person name="Getino M."/>
            <person name="Pursley I."/>
            <person name="Horton D.L."/>
            <person name="Alikhan N.F."/>
            <person name="Baker D."/>
            <person name="Gharbi K."/>
            <person name="Hall N."/>
            <person name="Watson M."/>
            <person name="Adriaenssens E.M."/>
            <person name="Foster-Nyarko E."/>
            <person name="Jarju S."/>
            <person name="Secka A."/>
            <person name="Antonio M."/>
            <person name="Oren A."/>
            <person name="Chaudhuri R.R."/>
            <person name="La Ragione R."/>
            <person name="Hildebrand F."/>
            <person name="Pallen M.J."/>
        </authorList>
    </citation>
    <scope>NUCLEOTIDE SEQUENCE</scope>
    <source>
        <strain evidence="4">13766</strain>
    </source>
</reference>
<dbReference type="PANTHER" id="PTHR37947:SF2">
    <property type="entry name" value="VON WILLEBRAND FACTOR TYPE A"/>
    <property type="match status" value="1"/>
</dbReference>
<evidence type="ECO:0000313" key="5">
    <source>
        <dbReference type="Proteomes" id="UP000824140"/>
    </source>
</evidence>
<sequence>MRIEFLRPWALLLLPVCAALVFWIDARYARRGIRRAVTAGARLFVILLTVLALAGPSLPMASGAANAWLLVDVSDSMREGRQAAESAMREALAHAPQEQRTGVIAFGENAMVELPLSAGGALSSLQSEVDGGDTDANGALQLALALLPGDGAGRVALISDGQFALTDGQLALLRARGVPIDVYKVESSLQRDAQVTRVDVPARVYQGQSFRVTVEMESNAGGRGTLVLYAGREAVATREVTLRRGTNTYAFEDIAETSGTVTYEAQLILEGDSRTQNDRMGAYMTVLGAPNVLLVEGKSGEAAQLGEMLAAAGMRCEVVAPAYLAASAEALMAYDAIALVNVNASAIGEGQLAALTSYVRTLGRGLCVFGGDDSFAPGGYRGSALEEILPVTADVRNQADLPSLALLLVIDKSGSMADDAGATRLEMAKEAACRAVEVLTEQDQVGVIAFDDASKWVVDLQSVTDVAAIQSAIGTIRAGGGTSFYSPLRDAYSALSRAEAQLKHIIFLTDGASSDSGYEQIIAMMAEKGITFTSVAIGDAANQQLLRQLSSIGGGRFYAAGEYDNVPEIFAKETYLVSGAYVQNRTFTPAVAEESALTDFAGFPPLSGYLAAREKPLSTVALVSDRDDPILAWWQYGAGRVLCWTSDVRGGWTQAYLSWEEGADFFAGQLSFVMSARQAEGALSARIEGDTLRISYALPEGASAEGLRTRATVLSPQGGEIATALSESAPGVFSGEISSGGQGAYAIRVEQTDASGTLVRAVEGGAVSAYSPEYDITRPVQARVLERLAEETGGRVVTDAAQLLDAPTSGALERRDISDALLFAALLGFLADIALRKLPWERALARAVARRGAGAAARPAKPAREKAPSARRRPKAPAQASPPQEDTAAQLLKARDNKRKL</sequence>
<dbReference type="Proteomes" id="UP000824140">
    <property type="component" value="Unassembled WGS sequence"/>
</dbReference>
<feature type="region of interest" description="Disordered" evidence="1">
    <location>
        <begin position="851"/>
        <end position="901"/>
    </location>
</feature>
<feature type="transmembrane region" description="Helical" evidence="2">
    <location>
        <begin position="6"/>
        <end position="24"/>
    </location>
</feature>
<protein>
    <submittedName>
        <fullName evidence="4">VWA domain-containing protein</fullName>
    </submittedName>
</protein>
<feature type="compositionally biased region" description="Low complexity" evidence="1">
    <location>
        <begin position="851"/>
        <end position="860"/>
    </location>
</feature>
<feature type="transmembrane region" description="Helical" evidence="2">
    <location>
        <begin position="36"/>
        <end position="55"/>
    </location>
</feature>
<proteinExistence type="predicted"/>
<evidence type="ECO:0000259" key="3">
    <source>
        <dbReference type="PROSITE" id="PS50234"/>
    </source>
</evidence>
<dbReference type="Pfam" id="PF13519">
    <property type="entry name" value="VWA_2"/>
    <property type="match status" value="1"/>
</dbReference>
<accession>A0A9D1FZL7</accession>
<keyword evidence="2" id="KW-1133">Transmembrane helix</keyword>
<dbReference type="EMBL" id="DVJN01000114">
    <property type="protein sequence ID" value="HIS92523.1"/>
    <property type="molecule type" value="Genomic_DNA"/>
</dbReference>
<evidence type="ECO:0000256" key="2">
    <source>
        <dbReference type="SAM" id="Phobius"/>
    </source>
</evidence>
<comment type="caution">
    <text evidence="4">The sequence shown here is derived from an EMBL/GenBank/DDBJ whole genome shotgun (WGS) entry which is preliminary data.</text>
</comment>
<dbReference type="Pfam" id="PF00092">
    <property type="entry name" value="VWA"/>
    <property type="match status" value="1"/>
</dbReference>
<gene>
    <name evidence="4" type="ORF">IAA84_05835</name>
</gene>
<evidence type="ECO:0000313" key="4">
    <source>
        <dbReference type="EMBL" id="HIS92523.1"/>
    </source>
</evidence>
<dbReference type="SUPFAM" id="SSF52317">
    <property type="entry name" value="Class I glutamine amidotransferase-like"/>
    <property type="match status" value="1"/>
</dbReference>
<evidence type="ECO:0000256" key="1">
    <source>
        <dbReference type="SAM" id="MobiDB-lite"/>
    </source>
</evidence>
<keyword evidence="2" id="KW-0472">Membrane</keyword>
<dbReference type="CDD" id="cd00198">
    <property type="entry name" value="vWFA"/>
    <property type="match status" value="1"/>
</dbReference>
<reference evidence="4" key="1">
    <citation type="submission" date="2020-10" db="EMBL/GenBank/DDBJ databases">
        <authorList>
            <person name="Gilroy R."/>
        </authorList>
    </citation>
    <scope>NUCLEOTIDE SEQUENCE</scope>
    <source>
        <strain evidence="4">13766</strain>
    </source>
</reference>
<dbReference type="AlphaFoldDB" id="A0A9D1FZL7"/>
<dbReference type="SMART" id="SM00327">
    <property type="entry name" value="VWA"/>
    <property type="match status" value="2"/>
</dbReference>